<feature type="domain" description="RING-type" evidence="5">
    <location>
        <begin position="532"/>
        <end position="567"/>
    </location>
</feature>
<feature type="domain" description="C2H2-type" evidence="6">
    <location>
        <begin position="677"/>
        <end position="704"/>
    </location>
</feature>
<feature type="compositionally biased region" description="Polar residues" evidence="4">
    <location>
        <begin position="655"/>
        <end position="664"/>
    </location>
</feature>
<keyword evidence="8" id="KW-1185">Reference proteome</keyword>
<dbReference type="InterPro" id="IPR013087">
    <property type="entry name" value="Znf_C2H2_type"/>
</dbReference>
<dbReference type="PROSITE" id="PS50157">
    <property type="entry name" value="ZINC_FINGER_C2H2_2"/>
    <property type="match status" value="1"/>
</dbReference>
<reference evidence="7" key="1">
    <citation type="submission" date="2023-01" db="EMBL/GenBank/DDBJ databases">
        <title>Genome assembly of the deep-sea coral Lophelia pertusa.</title>
        <authorList>
            <person name="Herrera S."/>
            <person name="Cordes E."/>
        </authorList>
    </citation>
    <scope>NUCLEOTIDE SEQUENCE</scope>
    <source>
        <strain evidence="7">USNM1676648</strain>
        <tissue evidence="7">Polyp</tissue>
    </source>
</reference>
<organism evidence="7 8">
    <name type="scientific">Desmophyllum pertusum</name>
    <dbReference type="NCBI Taxonomy" id="174260"/>
    <lineage>
        <taxon>Eukaryota</taxon>
        <taxon>Metazoa</taxon>
        <taxon>Cnidaria</taxon>
        <taxon>Anthozoa</taxon>
        <taxon>Hexacorallia</taxon>
        <taxon>Scleractinia</taxon>
        <taxon>Caryophylliina</taxon>
        <taxon>Caryophylliidae</taxon>
        <taxon>Desmophyllum</taxon>
    </lineage>
</organism>
<evidence type="ECO:0000313" key="8">
    <source>
        <dbReference type="Proteomes" id="UP001163046"/>
    </source>
</evidence>
<evidence type="ECO:0000313" key="7">
    <source>
        <dbReference type="EMBL" id="KAJ7376884.1"/>
    </source>
</evidence>
<feature type="compositionally biased region" description="Polar residues" evidence="4">
    <location>
        <begin position="612"/>
        <end position="624"/>
    </location>
</feature>
<dbReference type="InterPro" id="IPR001841">
    <property type="entry name" value="Znf_RING"/>
</dbReference>
<name>A0A9W9ZBA5_9CNID</name>
<dbReference type="PROSITE" id="PS50089">
    <property type="entry name" value="ZF_RING_2"/>
    <property type="match status" value="1"/>
</dbReference>
<dbReference type="AlphaFoldDB" id="A0A9W9ZBA5"/>
<dbReference type="Proteomes" id="UP001163046">
    <property type="component" value="Unassembled WGS sequence"/>
</dbReference>
<comment type="caution">
    <text evidence="7">The sequence shown here is derived from an EMBL/GenBank/DDBJ whole genome shotgun (WGS) entry which is preliminary data.</text>
</comment>
<keyword evidence="1 3" id="KW-0863">Zinc-finger</keyword>
<keyword evidence="1 3" id="KW-0479">Metal-binding</keyword>
<protein>
    <recommendedName>
        <fullName evidence="9">RING-type domain-containing protein</fullName>
    </recommendedName>
</protein>
<dbReference type="OrthoDB" id="2447332at2759"/>
<evidence type="ECO:0000256" key="1">
    <source>
        <dbReference type="ARBA" id="ARBA00022771"/>
    </source>
</evidence>
<feature type="compositionally biased region" description="Acidic residues" evidence="4">
    <location>
        <begin position="588"/>
        <end position="610"/>
    </location>
</feature>
<sequence length="704" mass="81013">MVLGYSCHPHSINNYEKSLAKANMDEVRKKVHLAVKEKQFILLVEDDIHFIHAPRKPSSSTTSTSWHMCTALADIHDEIEAVPQNVDINQNHRSVRVTMTDGTVRQCRGGIDINHLLGYLRVKLPSYFSSSYLSSLPGEYKMFDLSNVQHSFENLRVYWDAARNEMETLRTSWLLDEFQQNLHSKADYSAALNHLLEVCPELGQYMADFQLVLTGDFPTWKYNKKLVAEWNEGVARRMPLIIPWQGPFHVVLNAEESTVQIFWAFFEKLYKALFGRNKRFPKKPKSEKVSLISTAAFGGWLIIRESVLDLFGPCKDPQYVMLVNLLDEISCFNFFFYTAFFRGGNFETWLHSLLRGSMMFINFRRRNYDKATLCQLSDILFHVSNNVGLGERIQQFLQVFTEKKVEILHSVLRRCVPIWAEPHIICMIAHALSGRRFDAEFSQWFLPNYLRGHVGRDLTGLSLKSAEFLFDLFSEVWCTLGQTVKVPRGNRKFQPYYFPALDTTMDQRAMPMGYSFLGNEPDSTVCCDLTHCQQQQSQNWRKLNCGHSFHATCLGDRERSLVCPICHPLLEQRIRELSTTMNRYLAGDELDSDESDQESDDDDDNDEDPDSTGSSFDEPSQSQVDEFKLKVQARARVLTQNHPQSVLPQFGNAVQKPSTSNSSDNQDHQQPVVRDLYRCQQEGCGKICKSLGGLTLHSRKMHKK</sequence>
<evidence type="ECO:0000259" key="5">
    <source>
        <dbReference type="PROSITE" id="PS50089"/>
    </source>
</evidence>
<proteinExistence type="predicted"/>
<evidence type="ECO:0000256" key="3">
    <source>
        <dbReference type="PROSITE-ProRule" id="PRU00042"/>
    </source>
</evidence>
<dbReference type="EMBL" id="MU826387">
    <property type="protein sequence ID" value="KAJ7376884.1"/>
    <property type="molecule type" value="Genomic_DNA"/>
</dbReference>
<gene>
    <name evidence="7" type="ORF">OS493_031763</name>
</gene>
<keyword evidence="2" id="KW-0862">Zinc</keyword>
<dbReference type="SMART" id="SM00355">
    <property type="entry name" value="ZnF_C2H2"/>
    <property type="match status" value="1"/>
</dbReference>
<evidence type="ECO:0000259" key="6">
    <source>
        <dbReference type="PROSITE" id="PS50157"/>
    </source>
</evidence>
<evidence type="ECO:0008006" key="9">
    <source>
        <dbReference type="Google" id="ProtNLM"/>
    </source>
</evidence>
<evidence type="ECO:0000256" key="2">
    <source>
        <dbReference type="ARBA" id="ARBA00022833"/>
    </source>
</evidence>
<dbReference type="GO" id="GO:0008270">
    <property type="term" value="F:zinc ion binding"/>
    <property type="evidence" value="ECO:0007669"/>
    <property type="project" value="UniProtKB-KW"/>
</dbReference>
<evidence type="ECO:0000256" key="4">
    <source>
        <dbReference type="SAM" id="MobiDB-lite"/>
    </source>
</evidence>
<feature type="region of interest" description="Disordered" evidence="4">
    <location>
        <begin position="587"/>
        <end position="624"/>
    </location>
</feature>
<dbReference type="SUPFAM" id="SSF57850">
    <property type="entry name" value="RING/U-box"/>
    <property type="match status" value="1"/>
</dbReference>
<feature type="region of interest" description="Disordered" evidence="4">
    <location>
        <begin position="640"/>
        <end position="671"/>
    </location>
</feature>
<accession>A0A9W9ZBA5</accession>
<dbReference type="PROSITE" id="PS00028">
    <property type="entry name" value="ZINC_FINGER_C2H2_1"/>
    <property type="match status" value="1"/>
</dbReference>